<feature type="region of interest" description="Disordered" evidence="1">
    <location>
        <begin position="1"/>
        <end position="33"/>
    </location>
</feature>
<name>A0A0M3HQH1_ASCLU</name>
<dbReference type="WBParaSite" id="ALUE_0000435201-mRNA-1">
    <property type="protein sequence ID" value="ALUE_0000435201-mRNA-1"/>
    <property type="gene ID" value="ALUE_0000435201"/>
</dbReference>
<dbReference type="Proteomes" id="UP000036681">
    <property type="component" value="Unplaced"/>
</dbReference>
<organism evidence="2 3">
    <name type="scientific">Ascaris lumbricoides</name>
    <name type="common">Giant roundworm</name>
    <dbReference type="NCBI Taxonomy" id="6252"/>
    <lineage>
        <taxon>Eukaryota</taxon>
        <taxon>Metazoa</taxon>
        <taxon>Ecdysozoa</taxon>
        <taxon>Nematoda</taxon>
        <taxon>Chromadorea</taxon>
        <taxon>Rhabditida</taxon>
        <taxon>Spirurina</taxon>
        <taxon>Ascaridomorpha</taxon>
        <taxon>Ascaridoidea</taxon>
        <taxon>Ascarididae</taxon>
        <taxon>Ascaris</taxon>
    </lineage>
</organism>
<evidence type="ECO:0000313" key="3">
    <source>
        <dbReference type="WBParaSite" id="ALUE_0000435201-mRNA-1"/>
    </source>
</evidence>
<evidence type="ECO:0000256" key="1">
    <source>
        <dbReference type="SAM" id="MobiDB-lite"/>
    </source>
</evidence>
<evidence type="ECO:0000313" key="2">
    <source>
        <dbReference type="Proteomes" id="UP000036681"/>
    </source>
</evidence>
<keyword evidence="2" id="KW-1185">Reference proteome</keyword>
<dbReference type="AlphaFoldDB" id="A0A0M3HQH1"/>
<accession>A0A0M3HQH1</accession>
<protein>
    <submittedName>
        <fullName evidence="3">Uncharacterized protein</fullName>
    </submittedName>
</protein>
<proteinExistence type="predicted"/>
<reference evidence="3" key="1">
    <citation type="submission" date="2017-02" db="UniProtKB">
        <authorList>
            <consortium name="WormBaseParasite"/>
        </authorList>
    </citation>
    <scope>IDENTIFICATION</scope>
</reference>
<sequence length="71" mass="8076">MDGNAARSTKCRAADAKNGNRAQRQRVTMPQEREATHLYEPTTTFHLPLPLSTEVSTVFNKRIHLYARLHA</sequence>